<evidence type="ECO:0000313" key="1">
    <source>
        <dbReference type="EMBL" id="DAF94273.1"/>
    </source>
</evidence>
<name>A0A8S5UIE6_9CAUD</name>
<sequence>MYSFLVNSSRPDPNEYSWHVYTKATPTAVSANLVLEKGQRFGVRAHPVSQHSVQVVVAGSSRIYSVSAARLPRLPKGAKK</sequence>
<dbReference type="EMBL" id="BK016090">
    <property type="protein sequence ID" value="DAF94273.1"/>
    <property type="molecule type" value="Genomic_DNA"/>
</dbReference>
<organism evidence="1">
    <name type="scientific">Myoviridae sp. ctu2j3</name>
    <dbReference type="NCBI Taxonomy" id="2825197"/>
    <lineage>
        <taxon>Viruses</taxon>
        <taxon>Duplodnaviria</taxon>
        <taxon>Heunggongvirae</taxon>
        <taxon>Uroviricota</taxon>
        <taxon>Caudoviricetes</taxon>
    </lineage>
</organism>
<reference evidence="1" key="1">
    <citation type="journal article" date="2021" name="Proc. Natl. Acad. Sci. U.S.A.">
        <title>A Catalog of Tens of Thousands of Viruses from Human Metagenomes Reveals Hidden Associations with Chronic Diseases.</title>
        <authorList>
            <person name="Tisza M.J."/>
            <person name="Buck C.B."/>
        </authorList>
    </citation>
    <scope>NUCLEOTIDE SEQUENCE</scope>
    <source>
        <strain evidence="1">Ctu2j3</strain>
    </source>
</reference>
<dbReference type="EMBL" id="BK016090">
    <property type="protein sequence ID" value="DAF94138.1"/>
    <property type="molecule type" value="Genomic_DNA"/>
</dbReference>
<accession>A0A8S5UIE6</accession>
<protein>
    <submittedName>
        <fullName evidence="1">Uncharacterized protein</fullName>
    </submittedName>
</protein>
<proteinExistence type="predicted"/>